<dbReference type="SUPFAM" id="SSF52833">
    <property type="entry name" value="Thioredoxin-like"/>
    <property type="match status" value="1"/>
</dbReference>
<feature type="compositionally biased region" description="Polar residues" evidence="8">
    <location>
        <begin position="569"/>
        <end position="579"/>
    </location>
</feature>
<protein>
    <recommendedName>
        <fullName evidence="3 7">Defect at low temperature protein 1</fullName>
    </recommendedName>
</protein>
<keyword evidence="10" id="KW-1185">Reference proteome</keyword>
<feature type="region of interest" description="Disordered" evidence="8">
    <location>
        <begin position="569"/>
        <end position="607"/>
    </location>
</feature>
<feature type="compositionally biased region" description="Low complexity" evidence="8">
    <location>
        <begin position="366"/>
        <end position="386"/>
    </location>
</feature>
<evidence type="ECO:0000256" key="6">
    <source>
        <dbReference type="ARBA" id="ARBA00023136"/>
    </source>
</evidence>
<name>A1CI79_ASPCL</name>
<evidence type="ECO:0000313" key="10">
    <source>
        <dbReference type="Proteomes" id="UP000006701"/>
    </source>
</evidence>
<dbReference type="STRING" id="344612.A1CI79"/>
<dbReference type="eggNOG" id="ENOG502QT0V">
    <property type="taxonomic scope" value="Eukaryota"/>
</dbReference>
<reference evidence="9 10" key="1">
    <citation type="journal article" date="2008" name="PLoS Genet.">
        <title>Genomic islands in the pathogenic filamentous fungus Aspergillus fumigatus.</title>
        <authorList>
            <person name="Fedorova N.D."/>
            <person name="Khaldi N."/>
            <person name="Joardar V.S."/>
            <person name="Maiti R."/>
            <person name="Amedeo P."/>
            <person name="Anderson M.J."/>
            <person name="Crabtree J."/>
            <person name="Silva J.C."/>
            <person name="Badger J.H."/>
            <person name="Albarraq A."/>
            <person name="Angiuoli S."/>
            <person name="Bussey H."/>
            <person name="Bowyer P."/>
            <person name="Cotty P.J."/>
            <person name="Dyer P.S."/>
            <person name="Egan A."/>
            <person name="Galens K."/>
            <person name="Fraser-Liggett C.M."/>
            <person name="Haas B.J."/>
            <person name="Inman J.M."/>
            <person name="Kent R."/>
            <person name="Lemieux S."/>
            <person name="Malavazi I."/>
            <person name="Orvis J."/>
            <person name="Roemer T."/>
            <person name="Ronning C.M."/>
            <person name="Sundaram J.P."/>
            <person name="Sutton G."/>
            <person name="Turner G."/>
            <person name="Venter J.C."/>
            <person name="White O.R."/>
            <person name="Whitty B.R."/>
            <person name="Youngman P."/>
            <person name="Wolfe K.H."/>
            <person name="Goldman G.H."/>
            <person name="Wortman J.R."/>
            <person name="Jiang B."/>
            <person name="Denning D.W."/>
            <person name="Nierman W.C."/>
        </authorList>
    </citation>
    <scope>NUCLEOTIDE SEQUENCE [LARGE SCALE GENOMIC DNA]</scope>
    <source>
        <strain evidence="10">ATCC 1007 / CBS 513.65 / DSM 816 / NCTC 3887 / NRRL 1</strain>
    </source>
</reference>
<evidence type="ECO:0000256" key="3">
    <source>
        <dbReference type="ARBA" id="ARBA00021353"/>
    </source>
</evidence>
<gene>
    <name evidence="7" type="primary">DLT1</name>
    <name evidence="9" type="ORF">ACLA_050560</name>
</gene>
<dbReference type="InterPro" id="IPR038869">
    <property type="entry name" value="DLT1"/>
</dbReference>
<dbReference type="GeneID" id="4703933"/>
<dbReference type="VEuPathDB" id="FungiDB:ACLA_050560"/>
<dbReference type="KEGG" id="act:ACLA_050560"/>
<dbReference type="RefSeq" id="XP_001272010.1">
    <property type="nucleotide sequence ID" value="XM_001272009.1"/>
</dbReference>
<evidence type="ECO:0000256" key="4">
    <source>
        <dbReference type="ARBA" id="ARBA00022692"/>
    </source>
</evidence>
<sequence length="755" mass="84326">MAWNLYRILNYTAFIFFSVVLFCLIILTPVDAIYQCYKTHRLTNIFFITGAYVATFILAALIYATRIYTNRTVLSAIPKAWIPVEKEDVGKSVRRLVMEGLARSAIIAYQARPRNLAIEGDKFADYRMLLVDRDRPPWGRVEHPGWSSPASPDLPNLPYRTVVRELPHLIEAKAVSLAPPDPFVAAHRPFGTSFSETDRSVPDTRVVEVLRRPASMGLREYMQHLTALNLVNPPEVGADFVARYERTRFSSRTLHDNEFRELMHVFADVLRGMTDLDQRMVDEIRGGSSRGDSESLIGPSDEEGETDTLEFFDDSESLSRRRSNISHPSDALSAWERRSTHTAPATPSRGSPTAARHGALYRTLATPRTPSTRSLRRVQSNVSGSSGGSVIHLAFFRRGTSLFGSTPSESPKESGEIEDFRKAPTHDALFPKVDPAVDGEECLHDCASCTVKYPAKFDVDFEDELYGHVNGWATHLLVATGKTDWVRDVADEPGSVMEAIEKGGLVPSNGNLKLSASNMPVPDDYHYHEAGKQPTNVLILPGFTVVEQVTPALAPDLIKHFVNRSATTTTPLGSISEPVTHTDDARDTTEQQQQQQSPQADLQLSTPLRSRPCGHAAVILLCSQRTRDARCGQSAPLLRREFERHLRPLGMYRDLNDERPGGVGIYFISHVGGHKYAANVIVYRRRDFEWYRKEKTGEGEAGEVDEGAAQGIWLARVRPEDCENIVRYTVLQGKVVKPGLQLRGGFDRERGMISW</sequence>
<dbReference type="Proteomes" id="UP000006701">
    <property type="component" value="Unassembled WGS sequence"/>
</dbReference>
<keyword evidence="4 7" id="KW-0812">Transmembrane</keyword>
<feature type="transmembrane region" description="Helical" evidence="7">
    <location>
        <begin position="12"/>
        <end position="33"/>
    </location>
</feature>
<evidence type="ECO:0000256" key="5">
    <source>
        <dbReference type="ARBA" id="ARBA00022989"/>
    </source>
</evidence>
<dbReference type="PANTHER" id="PTHR40021">
    <property type="entry name" value="DEFECT AT LOW TEMPERATURE PROTEIN 1"/>
    <property type="match status" value="1"/>
</dbReference>
<accession>A1CI79</accession>
<feature type="compositionally biased region" description="Polar residues" evidence="8">
    <location>
        <begin position="341"/>
        <end position="351"/>
    </location>
</feature>
<comment type="similarity">
    <text evidence="2 7">Belongs to the DLT1 family.</text>
</comment>
<feature type="region of interest" description="Disordered" evidence="8">
    <location>
        <begin position="284"/>
        <end position="386"/>
    </location>
</feature>
<dbReference type="GO" id="GO:0016020">
    <property type="term" value="C:membrane"/>
    <property type="evidence" value="ECO:0007669"/>
    <property type="project" value="UniProtKB-SubCell"/>
</dbReference>
<comment type="function">
    <text evidence="1 7">Required for growth under high-pressure and low-temperature conditions.</text>
</comment>
<keyword evidence="6 7" id="KW-0472">Membrane</keyword>
<dbReference type="AlphaFoldDB" id="A1CI79"/>
<feature type="compositionally biased region" description="Basic and acidic residues" evidence="8">
    <location>
        <begin position="580"/>
        <end position="589"/>
    </location>
</feature>
<feature type="compositionally biased region" description="Acidic residues" evidence="8">
    <location>
        <begin position="300"/>
        <end position="316"/>
    </location>
</feature>
<dbReference type="PANTHER" id="PTHR40021:SF1">
    <property type="entry name" value="DEFECT AT LOW TEMPERATURE PROTEIN 1"/>
    <property type="match status" value="1"/>
</dbReference>
<organism evidence="9 10">
    <name type="scientific">Aspergillus clavatus (strain ATCC 1007 / CBS 513.65 / DSM 816 / NCTC 3887 / NRRL 1 / QM 1276 / 107)</name>
    <dbReference type="NCBI Taxonomy" id="344612"/>
    <lineage>
        <taxon>Eukaryota</taxon>
        <taxon>Fungi</taxon>
        <taxon>Dikarya</taxon>
        <taxon>Ascomycota</taxon>
        <taxon>Pezizomycotina</taxon>
        <taxon>Eurotiomycetes</taxon>
        <taxon>Eurotiomycetidae</taxon>
        <taxon>Eurotiales</taxon>
        <taxon>Aspergillaceae</taxon>
        <taxon>Aspergillus</taxon>
        <taxon>Aspergillus subgen. Fumigati</taxon>
    </lineage>
</organism>
<evidence type="ECO:0000256" key="8">
    <source>
        <dbReference type="SAM" id="MobiDB-lite"/>
    </source>
</evidence>
<dbReference type="InterPro" id="IPR009737">
    <property type="entry name" value="Aim32/Apd1-like"/>
</dbReference>
<dbReference type="OMA" id="DEYHEAD"/>
<dbReference type="Gene3D" id="3.40.30.10">
    <property type="entry name" value="Glutaredoxin"/>
    <property type="match status" value="1"/>
</dbReference>
<dbReference type="OrthoDB" id="10253744at2759"/>
<comment type="subcellular location">
    <subcellularLocation>
        <location evidence="7">Membrane</location>
        <topology evidence="7">Multi-pass membrane protein</topology>
    </subcellularLocation>
</comment>
<evidence type="ECO:0000256" key="2">
    <source>
        <dbReference type="ARBA" id="ARBA00005550"/>
    </source>
</evidence>
<evidence type="ECO:0000256" key="1">
    <source>
        <dbReference type="ARBA" id="ARBA00002489"/>
    </source>
</evidence>
<proteinExistence type="inferred from homology"/>
<feature type="transmembrane region" description="Helical" evidence="7">
    <location>
        <begin position="45"/>
        <end position="64"/>
    </location>
</feature>
<dbReference type="Pfam" id="PF06999">
    <property type="entry name" value="Suc_Fer-like"/>
    <property type="match status" value="1"/>
</dbReference>
<dbReference type="EMBL" id="DS027054">
    <property type="protein sequence ID" value="EAW10584.1"/>
    <property type="molecule type" value="Genomic_DNA"/>
</dbReference>
<dbReference type="CDD" id="cd03062">
    <property type="entry name" value="TRX_Fd_Sucrase"/>
    <property type="match status" value="1"/>
</dbReference>
<dbReference type="InterPro" id="IPR036249">
    <property type="entry name" value="Thioredoxin-like_sf"/>
</dbReference>
<feature type="compositionally biased region" description="Polar residues" evidence="8">
    <location>
        <begin position="597"/>
        <end position="607"/>
    </location>
</feature>
<keyword evidence="5 7" id="KW-1133">Transmembrane helix</keyword>
<evidence type="ECO:0000313" key="9">
    <source>
        <dbReference type="EMBL" id="EAW10584.1"/>
    </source>
</evidence>
<dbReference type="HOGENOM" id="CLU_365083_0_0_1"/>
<evidence type="ECO:0000256" key="7">
    <source>
        <dbReference type="RuleBase" id="RU367100"/>
    </source>
</evidence>